<organism evidence="2 3">
    <name type="scientific">Ceriporiopsis subvermispora (strain B)</name>
    <name type="common">White-rot fungus</name>
    <name type="synonym">Gelatoporia subvermispora</name>
    <dbReference type="NCBI Taxonomy" id="914234"/>
    <lineage>
        <taxon>Eukaryota</taxon>
        <taxon>Fungi</taxon>
        <taxon>Dikarya</taxon>
        <taxon>Basidiomycota</taxon>
        <taxon>Agaricomycotina</taxon>
        <taxon>Agaricomycetes</taxon>
        <taxon>Polyporales</taxon>
        <taxon>Gelatoporiaceae</taxon>
        <taxon>Gelatoporia</taxon>
    </lineage>
</organism>
<dbReference type="EMBL" id="KB445809">
    <property type="protein sequence ID" value="EMD32716.1"/>
    <property type="molecule type" value="Genomic_DNA"/>
</dbReference>
<evidence type="ECO:0000313" key="3">
    <source>
        <dbReference type="Proteomes" id="UP000016930"/>
    </source>
</evidence>
<keyword evidence="1" id="KW-1133">Transmembrane helix</keyword>
<accession>M2R1E8</accession>
<protein>
    <submittedName>
        <fullName evidence="2">Uncharacterized protein</fullName>
    </submittedName>
</protein>
<evidence type="ECO:0000313" key="2">
    <source>
        <dbReference type="EMBL" id="EMD32716.1"/>
    </source>
</evidence>
<reference evidence="2 3" key="1">
    <citation type="journal article" date="2012" name="Proc. Natl. Acad. Sci. U.S.A.">
        <title>Comparative genomics of Ceriporiopsis subvermispora and Phanerochaete chrysosporium provide insight into selective ligninolysis.</title>
        <authorList>
            <person name="Fernandez-Fueyo E."/>
            <person name="Ruiz-Duenas F.J."/>
            <person name="Ferreira P."/>
            <person name="Floudas D."/>
            <person name="Hibbett D.S."/>
            <person name="Canessa P."/>
            <person name="Larrondo L.F."/>
            <person name="James T.Y."/>
            <person name="Seelenfreund D."/>
            <person name="Lobos S."/>
            <person name="Polanco R."/>
            <person name="Tello M."/>
            <person name="Honda Y."/>
            <person name="Watanabe T."/>
            <person name="Watanabe T."/>
            <person name="Ryu J.S."/>
            <person name="Kubicek C.P."/>
            <person name="Schmoll M."/>
            <person name="Gaskell J."/>
            <person name="Hammel K.E."/>
            <person name="St John F.J."/>
            <person name="Vanden Wymelenberg A."/>
            <person name="Sabat G."/>
            <person name="Splinter BonDurant S."/>
            <person name="Syed K."/>
            <person name="Yadav J.S."/>
            <person name="Doddapaneni H."/>
            <person name="Subramanian V."/>
            <person name="Lavin J.L."/>
            <person name="Oguiza J.A."/>
            <person name="Perez G."/>
            <person name="Pisabarro A.G."/>
            <person name="Ramirez L."/>
            <person name="Santoyo F."/>
            <person name="Master E."/>
            <person name="Coutinho P.M."/>
            <person name="Henrissat B."/>
            <person name="Lombard V."/>
            <person name="Magnuson J.K."/>
            <person name="Kuees U."/>
            <person name="Hori C."/>
            <person name="Igarashi K."/>
            <person name="Samejima M."/>
            <person name="Held B.W."/>
            <person name="Barry K.W."/>
            <person name="LaButti K.M."/>
            <person name="Lapidus A."/>
            <person name="Lindquist E.A."/>
            <person name="Lucas S.M."/>
            <person name="Riley R."/>
            <person name="Salamov A.A."/>
            <person name="Hoffmeister D."/>
            <person name="Schwenk D."/>
            <person name="Hadar Y."/>
            <person name="Yarden O."/>
            <person name="de Vries R.P."/>
            <person name="Wiebenga A."/>
            <person name="Stenlid J."/>
            <person name="Eastwood D."/>
            <person name="Grigoriev I.V."/>
            <person name="Berka R.M."/>
            <person name="Blanchette R.A."/>
            <person name="Kersten P."/>
            <person name="Martinez A.T."/>
            <person name="Vicuna R."/>
            <person name="Cullen D."/>
        </authorList>
    </citation>
    <scope>NUCLEOTIDE SEQUENCE [LARGE SCALE GENOMIC DNA]</scope>
    <source>
        <strain evidence="2 3">B</strain>
    </source>
</reference>
<keyword evidence="1" id="KW-0472">Membrane</keyword>
<sequence>MAKEYEGSGFGDCAGSCLSYEFSTDPNNKGVNVLLVEGFLIWRLEADPYFYYLKSTIDESSVGVDKLINYSYAIAAVNMAAIGVITAHSVLLLRSAKGGLVATNNVIQRAIIFVILLRNIEPRDGNCSSLHDGFFDILFLNIETGYKFTPVDGMRAALPNTVALGSLRFAATIADAASSRLASMPNGADVAVNA</sequence>
<dbReference type="HOGENOM" id="CLU_1402264_0_0_1"/>
<dbReference type="Proteomes" id="UP000016930">
    <property type="component" value="Unassembled WGS sequence"/>
</dbReference>
<dbReference type="AlphaFoldDB" id="M2R1E8"/>
<feature type="transmembrane region" description="Helical" evidence="1">
    <location>
        <begin position="70"/>
        <end position="93"/>
    </location>
</feature>
<gene>
    <name evidence="2" type="ORF">CERSUDRAFT_99093</name>
</gene>
<name>M2R1E8_CERS8</name>
<evidence type="ECO:0000256" key="1">
    <source>
        <dbReference type="SAM" id="Phobius"/>
    </source>
</evidence>
<proteinExistence type="predicted"/>
<keyword evidence="3" id="KW-1185">Reference proteome</keyword>
<keyword evidence="1" id="KW-0812">Transmembrane</keyword>